<dbReference type="AlphaFoldDB" id="A0A369BTC8"/>
<evidence type="ECO:0000313" key="2">
    <source>
        <dbReference type="Proteomes" id="UP000252707"/>
    </source>
</evidence>
<protein>
    <submittedName>
        <fullName evidence="1">Uncharacterized protein DUF1499</fullName>
    </submittedName>
</protein>
<dbReference type="OrthoDB" id="9793534at2"/>
<evidence type="ECO:0000313" key="1">
    <source>
        <dbReference type="EMBL" id="RCX24912.1"/>
    </source>
</evidence>
<dbReference type="EMBL" id="QPJY01000013">
    <property type="protein sequence ID" value="RCX24912.1"/>
    <property type="molecule type" value="Genomic_DNA"/>
</dbReference>
<dbReference type="Proteomes" id="UP000252707">
    <property type="component" value="Unassembled WGS sequence"/>
</dbReference>
<gene>
    <name evidence="1" type="ORF">DFQ59_1138</name>
</gene>
<sequence>MKLLISVVLVLLALLLGGLLLAAGALLLNRLPWDQPPGAAARLVVYLGSNSAATDPASDFPELRPPRYDITPEALHAAAVQAVERLGWEVSAREEGERLLAAVIITPLLRFRDDVEIRAERGPAGGSLLTAHSASRVGRADFGANTRHLLDLFAMVDTIVAGNHRRGAD</sequence>
<comment type="caution">
    <text evidence="1">The sequence shown here is derived from an EMBL/GenBank/DDBJ whole genome shotgun (WGS) entry which is preliminary data.</text>
</comment>
<dbReference type="RefSeq" id="WP_114280977.1">
    <property type="nucleotide sequence ID" value="NZ_QPJY01000013.1"/>
</dbReference>
<dbReference type="Pfam" id="PF07386">
    <property type="entry name" value="DUF1499"/>
    <property type="match status" value="1"/>
</dbReference>
<organism evidence="1 2">
    <name type="scientific">Thioalbus denitrificans</name>
    <dbReference type="NCBI Taxonomy" id="547122"/>
    <lineage>
        <taxon>Bacteria</taxon>
        <taxon>Pseudomonadati</taxon>
        <taxon>Pseudomonadota</taxon>
        <taxon>Gammaproteobacteria</taxon>
        <taxon>Chromatiales</taxon>
        <taxon>Ectothiorhodospiraceae</taxon>
        <taxon>Thioalbus</taxon>
    </lineage>
</organism>
<keyword evidence="2" id="KW-1185">Reference proteome</keyword>
<proteinExistence type="predicted"/>
<reference evidence="1 2" key="1">
    <citation type="submission" date="2018-07" db="EMBL/GenBank/DDBJ databases">
        <title>Genomic Encyclopedia of Type Strains, Phase IV (KMG-IV): sequencing the most valuable type-strain genomes for metagenomic binning, comparative biology and taxonomic classification.</title>
        <authorList>
            <person name="Goeker M."/>
        </authorList>
    </citation>
    <scope>NUCLEOTIDE SEQUENCE [LARGE SCALE GENOMIC DNA]</scope>
    <source>
        <strain evidence="1 2">DSM 26407</strain>
    </source>
</reference>
<accession>A0A369BTC8</accession>
<name>A0A369BTC8_9GAMM</name>
<dbReference type="InterPro" id="IPR010865">
    <property type="entry name" value="DUF1499"/>
</dbReference>